<evidence type="ECO:0000313" key="2">
    <source>
        <dbReference type="Proteomes" id="UP000438429"/>
    </source>
</evidence>
<proteinExistence type="predicted"/>
<reference evidence="1 2" key="1">
    <citation type="submission" date="2019-06" db="EMBL/GenBank/DDBJ databases">
        <title>Draft genomes of female and male turbot (Scophthalmus maximus).</title>
        <authorList>
            <person name="Xu H."/>
            <person name="Xu X.-W."/>
            <person name="Shao C."/>
            <person name="Chen S."/>
        </authorList>
    </citation>
    <scope>NUCLEOTIDE SEQUENCE [LARGE SCALE GENOMIC DNA]</scope>
    <source>
        <strain evidence="1">Ysfricsl-2016a</strain>
        <tissue evidence="1">Blood</tissue>
    </source>
</reference>
<comment type="caution">
    <text evidence="1">The sequence shown here is derived from an EMBL/GenBank/DDBJ whole genome shotgun (WGS) entry which is preliminary data.</text>
</comment>
<protein>
    <submittedName>
        <fullName evidence="1">Uncharacterized protein</fullName>
    </submittedName>
</protein>
<sequence length="83" mass="9621">MRRTGRAFPLTSVFICSRKMSRPSADQSDTQLKLVQSNPTVNHPIVNHPSVKPVEHTQLVDFVQLQLETFVSFVLRLQRHHWT</sequence>
<dbReference type="AlphaFoldDB" id="A0A6A4RKB3"/>
<accession>A0A6A4RKB3</accession>
<dbReference type="Proteomes" id="UP000438429">
    <property type="component" value="Unassembled WGS sequence"/>
</dbReference>
<dbReference type="EMBL" id="VEVO01000034">
    <property type="protein sequence ID" value="KAF0022303.1"/>
    <property type="molecule type" value="Genomic_DNA"/>
</dbReference>
<evidence type="ECO:0000313" key="1">
    <source>
        <dbReference type="EMBL" id="KAF0022303.1"/>
    </source>
</evidence>
<gene>
    <name evidence="1" type="ORF">F2P81_025451</name>
</gene>
<organism evidence="1 2">
    <name type="scientific">Scophthalmus maximus</name>
    <name type="common">Turbot</name>
    <name type="synonym">Psetta maxima</name>
    <dbReference type="NCBI Taxonomy" id="52904"/>
    <lineage>
        <taxon>Eukaryota</taxon>
        <taxon>Metazoa</taxon>
        <taxon>Chordata</taxon>
        <taxon>Craniata</taxon>
        <taxon>Vertebrata</taxon>
        <taxon>Euteleostomi</taxon>
        <taxon>Actinopterygii</taxon>
        <taxon>Neopterygii</taxon>
        <taxon>Teleostei</taxon>
        <taxon>Neoteleostei</taxon>
        <taxon>Acanthomorphata</taxon>
        <taxon>Carangaria</taxon>
        <taxon>Pleuronectiformes</taxon>
        <taxon>Pleuronectoidei</taxon>
        <taxon>Scophthalmidae</taxon>
        <taxon>Scophthalmus</taxon>
    </lineage>
</organism>
<name>A0A6A4RKB3_SCOMX</name>